<keyword evidence="2" id="KW-0004">4Fe-4S</keyword>
<dbReference type="InterPro" id="IPR023885">
    <property type="entry name" value="4Fe4S-binding_SPASM_dom"/>
</dbReference>
<dbReference type="InterPro" id="IPR034547">
    <property type="entry name" value="Tte1186a_maturase"/>
</dbReference>
<dbReference type="GO" id="GO:0046872">
    <property type="term" value="F:metal ion binding"/>
    <property type="evidence" value="ECO:0007669"/>
    <property type="project" value="UniProtKB-KW"/>
</dbReference>
<dbReference type="CDD" id="cd21124">
    <property type="entry name" value="SPASM_CteB-like"/>
    <property type="match status" value="1"/>
</dbReference>
<dbReference type="InterPro" id="IPR007197">
    <property type="entry name" value="rSAM"/>
</dbReference>
<dbReference type="NCBIfam" id="TIGR04085">
    <property type="entry name" value="rSAM_more_4Fe4S"/>
    <property type="match status" value="1"/>
</dbReference>
<protein>
    <submittedName>
        <fullName evidence="8">Thioether cross-link-forming SCIFF peptide maturase</fullName>
    </submittedName>
</protein>
<dbReference type="InterPro" id="IPR047602">
    <property type="entry name" value="SPASM_CteB-like"/>
</dbReference>
<sequence>MAATMHKFKRLGLNIVVDPVSGAIHVVDDVVYDVLDYYENHSREEIVNLLKDKYKEEDILEAISEVDELKENGLLFTEDIYKDIAISRADSVIKAMCLNVAHDCNLRCKYCFASTGDFKGGRKLMDFETGRKAIDFLIKSSGKRRNIEIDFFGGEPLLNFEVVKQLVEYGKQKAKENKKNIKFTITTNAVLLDDEKIEYFNENFSNVVLSLDGRKEVNDRMRVRADGSGTYDVIVPKIQKFVKTRGKKEYYVRGTFTAKNLDFVEDVLHIADLGVYEISVEPVVEKEDRDYTLKEEHLDRIFEEYDRLAEEYIRRYEEGRPFAFYHFKIDLKGGPCIKKRLQGCGAGFEYIAVTPDGEIYPCHQFVGIEEFKLGTLDEGITNIELQRKFMESDIYKREECANCWARFYCSGGCFANNYNINGDINKPYKLACEMQKRRIENAIAIKAYLTLRGEKSDYQGVQRDKAANR</sequence>
<evidence type="ECO:0000259" key="7">
    <source>
        <dbReference type="PROSITE" id="PS51918"/>
    </source>
</evidence>
<gene>
    <name evidence="8" type="primary">scfB</name>
    <name evidence="8" type="ORF">DEA61_06830</name>
</gene>
<dbReference type="SFLD" id="SFLDG01067">
    <property type="entry name" value="SPASM/twitch_domain_containing"/>
    <property type="match status" value="1"/>
</dbReference>
<dbReference type="InterPro" id="IPR000385">
    <property type="entry name" value="MoaA_NifB_PqqE_Fe-S-bd_CS"/>
</dbReference>
<dbReference type="SFLD" id="SFLDS00029">
    <property type="entry name" value="Radical_SAM"/>
    <property type="match status" value="1"/>
</dbReference>
<dbReference type="PANTHER" id="PTHR43273:SF8">
    <property type="entry name" value="RADICAL SAM DOMAIN PROTEIN"/>
    <property type="match status" value="1"/>
</dbReference>
<dbReference type="GO" id="GO:0051539">
    <property type="term" value="F:4 iron, 4 sulfur cluster binding"/>
    <property type="evidence" value="ECO:0007669"/>
    <property type="project" value="UniProtKB-KW"/>
</dbReference>
<dbReference type="NCBIfam" id="TIGR03974">
    <property type="entry name" value="rSAM_six_Cys"/>
    <property type="match status" value="1"/>
</dbReference>
<feature type="domain" description="Radical SAM core" evidence="7">
    <location>
        <begin position="90"/>
        <end position="323"/>
    </location>
</feature>
<dbReference type="CDD" id="cd01335">
    <property type="entry name" value="Radical_SAM"/>
    <property type="match status" value="1"/>
</dbReference>
<evidence type="ECO:0000256" key="4">
    <source>
        <dbReference type="ARBA" id="ARBA00022723"/>
    </source>
</evidence>
<evidence type="ECO:0000256" key="3">
    <source>
        <dbReference type="ARBA" id="ARBA00022691"/>
    </source>
</evidence>
<keyword evidence="3" id="KW-0949">S-adenosyl-L-methionine</keyword>
<dbReference type="SFLD" id="SFLDG01386">
    <property type="entry name" value="main_SPASM_domain-containing"/>
    <property type="match status" value="1"/>
</dbReference>
<dbReference type="RefSeq" id="WP_278429127.1">
    <property type="nucleotide sequence ID" value="NZ_DOLB01000100.1"/>
</dbReference>
<keyword evidence="5" id="KW-0408">Iron</keyword>
<dbReference type="SFLD" id="SFLDG01384">
    <property type="entry name" value="thioether_bond_formation_requi"/>
    <property type="match status" value="1"/>
</dbReference>
<dbReference type="PROSITE" id="PS01305">
    <property type="entry name" value="MOAA_NIFB_PQQE"/>
    <property type="match status" value="1"/>
</dbReference>
<evidence type="ECO:0000313" key="9">
    <source>
        <dbReference type="Proteomes" id="UP000264445"/>
    </source>
</evidence>
<dbReference type="InterPro" id="IPR023867">
    <property type="entry name" value="Sulphatase_maturase_rSAM"/>
</dbReference>
<comment type="caution">
    <text evidence="8">The sequence shown here is derived from an EMBL/GenBank/DDBJ whole genome shotgun (WGS) entry which is preliminary data.</text>
</comment>
<dbReference type="PROSITE" id="PS51918">
    <property type="entry name" value="RADICAL_SAM"/>
    <property type="match status" value="1"/>
</dbReference>
<name>A0A101E593_9THEO</name>
<accession>A0A101E593</accession>
<dbReference type="Gene3D" id="3.20.20.70">
    <property type="entry name" value="Aldolase class I"/>
    <property type="match status" value="1"/>
</dbReference>
<dbReference type="Pfam" id="PF13186">
    <property type="entry name" value="SPASM"/>
    <property type="match status" value="1"/>
</dbReference>
<dbReference type="EMBL" id="DOLB01000100">
    <property type="protein sequence ID" value="HBT49528.1"/>
    <property type="molecule type" value="Genomic_DNA"/>
</dbReference>
<keyword evidence="6" id="KW-0411">Iron-sulfur</keyword>
<dbReference type="AlphaFoldDB" id="A0A101E593"/>
<organism evidence="8 9">
    <name type="scientific">Caldanaerobacter subterraneus</name>
    <dbReference type="NCBI Taxonomy" id="911092"/>
    <lineage>
        <taxon>Bacteria</taxon>
        <taxon>Bacillati</taxon>
        <taxon>Bacillota</taxon>
        <taxon>Clostridia</taxon>
        <taxon>Thermoanaerobacterales</taxon>
        <taxon>Thermoanaerobacteraceae</taxon>
        <taxon>Caldanaerobacter</taxon>
    </lineage>
</organism>
<dbReference type="InterPro" id="IPR013785">
    <property type="entry name" value="Aldolase_TIM"/>
</dbReference>
<reference evidence="8 9" key="1">
    <citation type="journal article" date="2018" name="Nat. Biotechnol.">
        <title>A standardized bacterial taxonomy based on genome phylogeny substantially revises the tree of life.</title>
        <authorList>
            <person name="Parks D.H."/>
            <person name="Chuvochina M."/>
            <person name="Waite D.W."/>
            <person name="Rinke C."/>
            <person name="Skarshewski A."/>
            <person name="Chaumeil P.A."/>
            <person name="Hugenholtz P."/>
        </authorList>
    </citation>
    <scope>NUCLEOTIDE SEQUENCE [LARGE SCALE GENOMIC DNA]</scope>
    <source>
        <strain evidence="8">UBA12544</strain>
    </source>
</reference>
<dbReference type="InterPro" id="IPR024025">
    <property type="entry name" value="SCIFF_rSAM_maturase"/>
</dbReference>
<evidence type="ECO:0000313" key="8">
    <source>
        <dbReference type="EMBL" id="HBT49528.1"/>
    </source>
</evidence>
<dbReference type="SUPFAM" id="SSF102114">
    <property type="entry name" value="Radical SAM enzymes"/>
    <property type="match status" value="1"/>
</dbReference>
<proteinExistence type="predicted"/>
<keyword evidence="4" id="KW-0479">Metal-binding</keyword>
<dbReference type="SFLD" id="SFLDF00571">
    <property type="entry name" value="Tte1186a_maturase"/>
    <property type="match status" value="1"/>
</dbReference>
<dbReference type="InterPro" id="IPR058240">
    <property type="entry name" value="rSAM_sf"/>
</dbReference>
<dbReference type="Pfam" id="PF04055">
    <property type="entry name" value="Radical_SAM"/>
    <property type="match status" value="1"/>
</dbReference>
<dbReference type="PANTHER" id="PTHR43273">
    <property type="entry name" value="ANAEROBIC SULFATASE-MATURATING ENZYME HOMOLOG ASLB-RELATED"/>
    <property type="match status" value="1"/>
</dbReference>
<evidence type="ECO:0000256" key="1">
    <source>
        <dbReference type="ARBA" id="ARBA00001966"/>
    </source>
</evidence>
<evidence type="ECO:0000256" key="5">
    <source>
        <dbReference type="ARBA" id="ARBA00023004"/>
    </source>
</evidence>
<dbReference type="GO" id="GO:0016491">
    <property type="term" value="F:oxidoreductase activity"/>
    <property type="evidence" value="ECO:0007669"/>
    <property type="project" value="InterPro"/>
</dbReference>
<evidence type="ECO:0000256" key="2">
    <source>
        <dbReference type="ARBA" id="ARBA00022485"/>
    </source>
</evidence>
<comment type="cofactor">
    <cofactor evidence="1">
        <name>[4Fe-4S] cluster</name>
        <dbReference type="ChEBI" id="CHEBI:49883"/>
    </cofactor>
</comment>
<evidence type="ECO:0000256" key="6">
    <source>
        <dbReference type="ARBA" id="ARBA00023014"/>
    </source>
</evidence>
<dbReference type="Proteomes" id="UP000264445">
    <property type="component" value="Unassembled WGS sequence"/>
</dbReference>